<dbReference type="KEGG" id="led:BBK82_04265"/>
<dbReference type="STRING" id="1586287.BBK82_04265"/>
<accession>A0A1B2HCH5</accession>
<evidence type="ECO:0000313" key="3">
    <source>
        <dbReference type="EMBL" id="ANZ35412.1"/>
    </source>
</evidence>
<dbReference type="SUPFAM" id="SSF117892">
    <property type="entry name" value="Band 7/SPFH domain"/>
    <property type="match status" value="1"/>
</dbReference>
<feature type="transmembrane region" description="Helical" evidence="1">
    <location>
        <begin position="24"/>
        <end position="45"/>
    </location>
</feature>
<feature type="domain" description="Band 7" evidence="2">
    <location>
        <begin position="76"/>
        <end position="240"/>
    </location>
</feature>
<dbReference type="SMART" id="SM00244">
    <property type="entry name" value="PHB"/>
    <property type="match status" value="1"/>
</dbReference>
<protein>
    <recommendedName>
        <fullName evidence="2">Band 7 domain-containing protein</fullName>
    </recommendedName>
</protein>
<feature type="transmembrane region" description="Helical" evidence="1">
    <location>
        <begin position="57"/>
        <end position="79"/>
    </location>
</feature>
<dbReference type="PANTHER" id="PTHR43446:SF1">
    <property type="entry name" value="BAND 7 DOMAIN-CONTAINING PROTEIN"/>
    <property type="match status" value="1"/>
</dbReference>
<name>A0A1B2HCH5_9PSEU</name>
<dbReference type="RefSeq" id="WP_065913827.1">
    <property type="nucleotide sequence ID" value="NZ_CP016793.1"/>
</dbReference>
<dbReference type="EMBL" id="CP016793">
    <property type="protein sequence ID" value="ANZ35412.1"/>
    <property type="molecule type" value="Genomic_DNA"/>
</dbReference>
<sequence>MSATIDTTVHMPAPAVREKHAREIAGLPMFFAGLAVVAVGVWAIIEGVRAADANEPSAGLLIAGVLVFLAAALLLRGLFTVAPGEARVLQFLGRYVGTVRSDGLRWANPLTTRQKISTRIRNHETQTLKVNDADGNPIEIAAVVVWQVEDTARARFEVDDFVRFVGIQTETAVRHIATSYPYDNHEEAGLSLRENADEITETLAIEISARVQSAGVKVIESRLTHLAYAPEIAHAMLQRQQAGAVVAARTRIVEGAVGMVELALERLAAHDVVELDEERKAAMVSNLLVVLCGDRSTQPVVNTGSLYT</sequence>
<organism evidence="3 4">
    <name type="scientific">Lentzea guizhouensis</name>
    <dbReference type="NCBI Taxonomy" id="1586287"/>
    <lineage>
        <taxon>Bacteria</taxon>
        <taxon>Bacillati</taxon>
        <taxon>Actinomycetota</taxon>
        <taxon>Actinomycetes</taxon>
        <taxon>Pseudonocardiales</taxon>
        <taxon>Pseudonocardiaceae</taxon>
        <taxon>Lentzea</taxon>
    </lineage>
</organism>
<evidence type="ECO:0000259" key="2">
    <source>
        <dbReference type="SMART" id="SM00244"/>
    </source>
</evidence>
<keyword evidence="1" id="KW-0812">Transmembrane</keyword>
<proteinExistence type="predicted"/>
<dbReference type="CDD" id="cd03402">
    <property type="entry name" value="SPFH_like_u2"/>
    <property type="match status" value="1"/>
</dbReference>
<evidence type="ECO:0000256" key="1">
    <source>
        <dbReference type="SAM" id="Phobius"/>
    </source>
</evidence>
<dbReference type="InterPro" id="IPR036013">
    <property type="entry name" value="Band_7/SPFH_dom_sf"/>
</dbReference>
<dbReference type="AlphaFoldDB" id="A0A1B2HCH5"/>
<dbReference type="Proteomes" id="UP000093053">
    <property type="component" value="Chromosome"/>
</dbReference>
<dbReference type="OrthoDB" id="9813479at2"/>
<dbReference type="Gene3D" id="3.30.479.30">
    <property type="entry name" value="Band 7 domain"/>
    <property type="match status" value="1"/>
</dbReference>
<dbReference type="InterPro" id="IPR001107">
    <property type="entry name" value="Band_7"/>
</dbReference>
<evidence type="ECO:0000313" key="4">
    <source>
        <dbReference type="Proteomes" id="UP000093053"/>
    </source>
</evidence>
<gene>
    <name evidence="3" type="ORF">BBK82_04265</name>
</gene>
<keyword evidence="1" id="KW-1133">Transmembrane helix</keyword>
<dbReference type="PANTHER" id="PTHR43446">
    <property type="entry name" value="MEMBRANE PROTEIN-RELATED"/>
    <property type="match status" value="1"/>
</dbReference>
<dbReference type="Pfam" id="PF01145">
    <property type="entry name" value="Band_7"/>
    <property type="match status" value="1"/>
</dbReference>
<keyword evidence="4" id="KW-1185">Reference proteome</keyword>
<keyword evidence="1" id="KW-0472">Membrane</keyword>
<reference evidence="3 4" key="1">
    <citation type="submission" date="2016-07" db="EMBL/GenBank/DDBJ databases">
        <title>Complete genome sequence of the Lentzea guizhouensis DHS C013.</title>
        <authorList>
            <person name="Cao C."/>
        </authorList>
    </citation>
    <scope>NUCLEOTIDE SEQUENCE [LARGE SCALE GENOMIC DNA]</scope>
    <source>
        <strain evidence="3 4">DHS C013</strain>
    </source>
</reference>